<accession>A0A9R1W192</accession>
<gene>
    <name evidence="5" type="ORF">LSAT_V11C300149950</name>
</gene>
<dbReference type="Proteomes" id="UP000235145">
    <property type="component" value="Unassembled WGS sequence"/>
</dbReference>
<reference evidence="5 6" key="1">
    <citation type="journal article" date="2017" name="Nat. Commun.">
        <title>Genome assembly with in vitro proximity ligation data and whole-genome triplication in lettuce.</title>
        <authorList>
            <person name="Reyes-Chin-Wo S."/>
            <person name="Wang Z."/>
            <person name="Yang X."/>
            <person name="Kozik A."/>
            <person name="Arikit S."/>
            <person name="Song C."/>
            <person name="Xia L."/>
            <person name="Froenicke L."/>
            <person name="Lavelle D.O."/>
            <person name="Truco M.J."/>
            <person name="Xia R."/>
            <person name="Zhu S."/>
            <person name="Xu C."/>
            <person name="Xu H."/>
            <person name="Xu X."/>
            <person name="Cox K."/>
            <person name="Korf I."/>
            <person name="Meyers B.C."/>
            <person name="Michelmore R.W."/>
        </authorList>
    </citation>
    <scope>NUCLEOTIDE SEQUENCE [LARGE SCALE GENOMIC DNA]</scope>
    <source>
        <strain evidence="6">cv. Salinas</strain>
        <tissue evidence="5">Seedlings</tissue>
    </source>
</reference>
<dbReference type="Gramene" id="rna-gnl|WGS:NBSK|LSAT_3X119561_mrna">
    <property type="protein sequence ID" value="cds-PLY80537.1"/>
    <property type="gene ID" value="gene-LSAT_3X119561"/>
</dbReference>
<dbReference type="GO" id="GO:0000166">
    <property type="term" value="F:nucleotide binding"/>
    <property type="evidence" value="ECO:0007669"/>
    <property type="project" value="UniProtKB-KW"/>
</dbReference>
<dbReference type="InterPro" id="IPR027417">
    <property type="entry name" value="P-loop_NTPase"/>
</dbReference>
<keyword evidence="1" id="KW-0677">Repeat</keyword>
<dbReference type="Gene3D" id="3.40.50.300">
    <property type="entry name" value="P-loop containing nucleotide triphosphate hydrolases"/>
    <property type="match status" value="1"/>
</dbReference>
<feature type="domain" description="Disease resistance N-terminal" evidence="4">
    <location>
        <begin position="28"/>
        <end position="72"/>
    </location>
</feature>
<protein>
    <recommendedName>
        <fullName evidence="4">Disease resistance N-terminal domain-containing protein</fullName>
    </recommendedName>
</protein>
<keyword evidence="6" id="KW-1185">Reference proteome</keyword>
<dbReference type="GO" id="GO:0006952">
    <property type="term" value="P:defense response"/>
    <property type="evidence" value="ECO:0007669"/>
    <property type="project" value="UniProtKB-KW"/>
</dbReference>
<organism evidence="5 6">
    <name type="scientific">Lactuca sativa</name>
    <name type="common">Garden lettuce</name>
    <dbReference type="NCBI Taxonomy" id="4236"/>
    <lineage>
        <taxon>Eukaryota</taxon>
        <taxon>Viridiplantae</taxon>
        <taxon>Streptophyta</taxon>
        <taxon>Embryophyta</taxon>
        <taxon>Tracheophyta</taxon>
        <taxon>Spermatophyta</taxon>
        <taxon>Magnoliopsida</taxon>
        <taxon>eudicotyledons</taxon>
        <taxon>Gunneridae</taxon>
        <taxon>Pentapetalae</taxon>
        <taxon>asterids</taxon>
        <taxon>campanulids</taxon>
        <taxon>Asterales</taxon>
        <taxon>Asteraceae</taxon>
        <taxon>Cichorioideae</taxon>
        <taxon>Cichorieae</taxon>
        <taxon>Lactucinae</taxon>
        <taxon>Lactuca</taxon>
    </lineage>
</organism>
<evidence type="ECO:0000256" key="1">
    <source>
        <dbReference type="ARBA" id="ARBA00022737"/>
    </source>
</evidence>
<comment type="caution">
    <text evidence="5">The sequence shown here is derived from an EMBL/GenBank/DDBJ whole genome shotgun (WGS) entry which is preliminary data.</text>
</comment>
<dbReference type="PANTHER" id="PTHR19338:SF73">
    <property type="entry name" value="DISEASE RESISTANCE PROTEIN RGA2-LIKE"/>
    <property type="match status" value="1"/>
</dbReference>
<evidence type="ECO:0000259" key="4">
    <source>
        <dbReference type="Pfam" id="PF18052"/>
    </source>
</evidence>
<evidence type="ECO:0000313" key="6">
    <source>
        <dbReference type="Proteomes" id="UP000235145"/>
    </source>
</evidence>
<name>A0A9R1W192_LACSA</name>
<keyword evidence="3" id="KW-0611">Plant defense</keyword>
<keyword evidence="2" id="KW-0547">Nucleotide-binding</keyword>
<dbReference type="SUPFAM" id="SSF52540">
    <property type="entry name" value="P-loop containing nucleoside triphosphate hydrolases"/>
    <property type="match status" value="1"/>
</dbReference>
<evidence type="ECO:0000256" key="2">
    <source>
        <dbReference type="ARBA" id="ARBA00022741"/>
    </source>
</evidence>
<evidence type="ECO:0000256" key="3">
    <source>
        <dbReference type="ARBA" id="ARBA00022821"/>
    </source>
</evidence>
<dbReference type="InterPro" id="IPR041118">
    <property type="entry name" value="Rx_N"/>
</dbReference>
<evidence type="ECO:0000313" key="5">
    <source>
        <dbReference type="EMBL" id="KAJ0216485.1"/>
    </source>
</evidence>
<dbReference type="EMBL" id="NBSK02000003">
    <property type="protein sequence ID" value="KAJ0216485.1"/>
    <property type="molecule type" value="Genomic_DNA"/>
</dbReference>
<dbReference type="PANTHER" id="PTHR19338">
    <property type="entry name" value="TRANSLOCASE OF INNER MITOCHONDRIAL MEMBRANE 13 HOMOLOG"/>
    <property type="match status" value="1"/>
</dbReference>
<dbReference type="Gene3D" id="1.20.5.4130">
    <property type="match status" value="1"/>
</dbReference>
<dbReference type="AlphaFoldDB" id="A0A9R1W192"/>
<sequence length="185" mass="20873">MAEILGSAFFAVFFEKLASEALKRVACSKKEISKEAVKEWLNALQHLPYDIDDLLGDLATKAIHRKFSEEYGATINKVRKLIPSCFSSLSSTKMRNKIHNITSKLQELLEERNNLGLCEIGESRKLRNRKLEISLLDPSSIVGRTDDKEALLLKLYEPCDRNFSILPIVGMGGLDKTTLGRLLYD</sequence>
<proteinExistence type="predicted"/>
<dbReference type="Pfam" id="PF18052">
    <property type="entry name" value="Rx_N"/>
    <property type="match status" value="1"/>
</dbReference>